<gene>
    <name evidence="8" type="ORF">WM40_24700</name>
</gene>
<feature type="transmembrane region" description="Helical" evidence="6">
    <location>
        <begin position="50"/>
        <end position="75"/>
    </location>
</feature>
<sequence>MHPRAKLSDALWYVFAVIAVALALMLFVGNPRWQWPLVAHYLFSARVLRGLGNTLILTAVSSMLGLAIGVVVAACRMAQHPVPRALGFLYIWVIRATPTLAMLLFLFFLSALVPRLTLSIPLLHVTLFDVNTNQLISRFSAAVIGLAIYLGGHSAETFRAGIAAIDRGQKEACKALGMSDFRMMWHVIVPQVVRIIIPPLANELITMFKNTSLVTVIGYVELLTTVQLIYATNFETIPLLTVACIWYLFLTSLAMFVQNILERHFGKGAPK</sequence>
<accession>A0A0F5JTM7</accession>
<evidence type="ECO:0000256" key="2">
    <source>
        <dbReference type="ARBA" id="ARBA00022692"/>
    </source>
</evidence>
<dbReference type="EMBL" id="LAQU01000063">
    <property type="protein sequence ID" value="KKB61181.1"/>
    <property type="molecule type" value="Genomic_DNA"/>
</dbReference>
<dbReference type="PANTHER" id="PTHR30614">
    <property type="entry name" value="MEMBRANE COMPONENT OF AMINO ACID ABC TRANSPORTER"/>
    <property type="match status" value="1"/>
</dbReference>
<dbReference type="AlphaFoldDB" id="A0A0F5JTM7"/>
<dbReference type="InterPro" id="IPR043429">
    <property type="entry name" value="ArtM/GltK/GlnP/TcyL/YhdX-like"/>
</dbReference>
<keyword evidence="3" id="KW-0029">Amino-acid transport</keyword>
<reference evidence="8 9" key="1">
    <citation type="submission" date="2015-03" db="EMBL/GenBank/DDBJ databases">
        <title>Draft Genome Sequence of Burkholderia andropogonis type strain ICMP2807, isolated from Sorghum bicolor.</title>
        <authorList>
            <person name="Lopes-Santos L."/>
            <person name="Castro D.B."/>
            <person name="Ottoboni L.M."/>
            <person name="Park D."/>
            <person name="Weirc B.S."/>
            <person name="Destefano S.A."/>
        </authorList>
    </citation>
    <scope>NUCLEOTIDE SEQUENCE [LARGE SCALE GENOMIC DNA]</scope>
    <source>
        <strain evidence="8 9">ICMP2807</strain>
    </source>
</reference>
<feature type="transmembrane region" description="Helical" evidence="6">
    <location>
        <begin position="213"/>
        <end position="231"/>
    </location>
</feature>
<dbReference type="CDD" id="cd06261">
    <property type="entry name" value="TM_PBP2"/>
    <property type="match status" value="1"/>
</dbReference>
<evidence type="ECO:0000256" key="4">
    <source>
        <dbReference type="ARBA" id="ARBA00022989"/>
    </source>
</evidence>
<keyword evidence="9" id="KW-1185">Reference proteome</keyword>
<comment type="caution">
    <text evidence="8">The sequence shown here is derived from an EMBL/GenBank/DDBJ whole genome shotgun (WGS) entry which is preliminary data.</text>
</comment>
<keyword evidence="6" id="KW-0813">Transport</keyword>
<feature type="domain" description="ABC transmembrane type-1" evidence="7">
    <location>
        <begin position="51"/>
        <end position="258"/>
    </location>
</feature>
<keyword evidence="5 6" id="KW-0472">Membrane</keyword>
<organism evidence="8 9">
    <name type="scientific">Robbsia andropogonis</name>
    <dbReference type="NCBI Taxonomy" id="28092"/>
    <lineage>
        <taxon>Bacteria</taxon>
        <taxon>Pseudomonadati</taxon>
        <taxon>Pseudomonadota</taxon>
        <taxon>Betaproteobacteria</taxon>
        <taxon>Burkholderiales</taxon>
        <taxon>Burkholderiaceae</taxon>
        <taxon>Robbsia</taxon>
    </lineage>
</organism>
<proteinExistence type="inferred from homology"/>
<evidence type="ECO:0000256" key="5">
    <source>
        <dbReference type="ARBA" id="ARBA00023136"/>
    </source>
</evidence>
<dbReference type="Proteomes" id="UP000033618">
    <property type="component" value="Unassembled WGS sequence"/>
</dbReference>
<dbReference type="Gene3D" id="1.10.3720.10">
    <property type="entry name" value="MetI-like"/>
    <property type="match status" value="1"/>
</dbReference>
<name>A0A0F5JTM7_9BURK</name>
<dbReference type="InterPro" id="IPR035906">
    <property type="entry name" value="MetI-like_sf"/>
</dbReference>
<dbReference type="PANTHER" id="PTHR30614:SF0">
    <property type="entry name" value="L-CYSTINE TRANSPORT SYSTEM PERMEASE PROTEIN TCYL"/>
    <property type="match status" value="1"/>
</dbReference>
<protein>
    <submittedName>
        <fullName evidence="8">Polar amino acid ABC transporter permease</fullName>
    </submittedName>
</protein>
<dbReference type="SUPFAM" id="SSF161098">
    <property type="entry name" value="MetI-like"/>
    <property type="match status" value="1"/>
</dbReference>
<evidence type="ECO:0000256" key="1">
    <source>
        <dbReference type="ARBA" id="ARBA00004651"/>
    </source>
</evidence>
<evidence type="ECO:0000259" key="7">
    <source>
        <dbReference type="PROSITE" id="PS50928"/>
    </source>
</evidence>
<comment type="subcellular location">
    <subcellularLocation>
        <location evidence="1 6">Cell membrane</location>
        <topology evidence="1 6">Multi-pass membrane protein</topology>
    </subcellularLocation>
</comment>
<dbReference type="PATRIC" id="fig|28092.6.peg.5829"/>
<feature type="transmembrane region" description="Helical" evidence="6">
    <location>
        <begin position="87"/>
        <end position="113"/>
    </location>
</feature>
<dbReference type="GO" id="GO:0006865">
    <property type="term" value="P:amino acid transport"/>
    <property type="evidence" value="ECO:0007669"/>
    <property type="project" value="UniProtKB-KW"/>
</dbReference>
<dbReference type="InterPro" id="IPR000515">
    <property type="entry name" value="MetI-like"/>
</dbReference>
<dbReference type="GO" id="GO:0005886">
    <property type="term" value="C:plasma membrane"/>
    <property type="evidence" value="ECO:0007669"/>
    <property type="project" value="UniProtKB-SubCell"/>
</dbReference>
<dbReference type="PROSITE" id="PS50928">
    <property type="entry name" value="ABC_TM1"/>
    <property type="match status" value="1"/>
</dbReference>
<evidence type="ECO:0000256" key="3">
    <source>
        <dbReference type="ARBA" id="ARBA00022970"/>
    </source>
</evidence>
<comment type="similarity">
    <text evidence="6">Belongs to the binding-protein-dependent transport system permease family.</text>
</comment>
<evidence type="ECO:0000313" key="9">
    <source>
        <dbReference type="Proteomes" id="UP000033618"/>
    </source>
</evidence>
<feature type="transmembrane region" description="Helical" evidence="6">
    <location>
        <begin position="237"/>
        <end position="257"/>
    </location>
</feature>
<dbReference type="STRING" id="28092.WM40_24700"/>
<keyword evidence="2 6" id="KW-0812">Transmembrane</keyword>
<evidence type="ECO:0000313" key="8">
    <source>
        <dbReference type="EMBL" id="KKB61181.1"/>
    </source>
</evidence>
<keyword evidence="4 6" id="KW-1133">Transmembrane helix</keyword>
<dbReference type="Pfam" id="PF00528">
    <property type="entry name" value="BPD_transp_1"/>
    <property type="match status" value="1"/>
</dbReference>
<feature type="transmembrane region" description="Helical" evidence="6">
    <location>
        <begin position="12"/>
        <end position="30"/>
    </location>
</feature>
<dbReference type="GO" id="GO:0055085">
    <property type="term" value="P:transmembrane transport"/>
    <property type="evidence" value="ECO:0007669"/>
    <property type="project" value="InterPro"/>
</dbReference>
<evidence type="ECO:0000256" key="6">
    <source>
        <dbReference type="RuleBase" id="RU363032"/>
    </source>
</evidence>